<feature type="transmembrane region" description="Helical" evidence="1">
    <location>
        <begin position="6"/>
        <end position="28"/>
    </location>
</feature>
<keyword evidence="1" id="KW-0472">Membrane</keyword>
<dbReference type="AlphaFoldDB" id="T0ZJ73"/>
<reference evidence="2" key="2">
    <citation type="journal article" date="2014" name="ISME J.">
        <title>Microbial stratification in low pH oxic and suboxic macroscopic growths along an acid mine drainage.</title>
        <authorList>
            <person name="Mendez-Garcia C."/>
            <person name="Mesa V."/>
            <person name="Sprenger R.R."/>
            <person name="Richter M."/>
            <person name="Diez M.S."/>
            <person name="Solano J."/>
            <person name="Bargiela R."/>
            <person name="Golyshina O.V."/>
            <person name="Manteca A."/>
            <person name="Ramos J.L."/>
            <person name="Gallego J.R."/>
            <person name="Llorente I."/>
            <person name="Martins Dos Santos V.A."/>
            <person name="Jensen O.N."/>
            <person name="Pelaez A.I."/>
            <person name="Sanchez J."/>
            <person name="Ferrer M."/>
        </authorList>
    </citation>
    <scope>NUCLEOTIDE SEQUENCE</scope>
</reference>
<accession>T0ZJ73</accession>
<name>T0ZJ73_9ZZZZ</name>
<sequence length="65" mass="7168">MFLSIFLHNLLVATIEFVPVLGLLFFMISAVETSVVIALEGSAYHVSGLVVFASLSLYPHTWLEL</sequence>
<evidence type="ECO:0000313" key="2">
    <source>
        <dbReference type="EMBL" id="EQD44703.1"/>
    </source>
</evidence>
<keyword evidence="1" id="KW-1133">Transmembrane helix</keyword>
<gene>
    <name evidence="2" type="ORF">B1B_13414</name>
</gene>
<evidence type="ECO:0000256" key="1">
    <source>
        <dbReference type="SAM" id="Phobius"/>
    </source>
</evidence>
<proteinExistence type="predicted"/>
<feature type="non-terminal residue" evidence="2">
    <location>
        <position position="65"/>
    </location>
</feature>
<protein>
    <submittedName>
        <fullName evidence="2">Uncharacterized protein</fullName>
    </submittedName>
</protein>
<reference evidence="2" key="1">
    <citation type="submission" date="2013-08" db="EMBL/GenBank/DDBJ databases">
        <authorList>
            <person name="Mendez C."/>
            <person name="Richter M."/>
            <person name="Ferrer M."/>
            <person name="Sanchez J."/>
        </authorList>
    </citation>
    <scope>NUCLEOTIDE SEQUENCE</scope>
</reference>
<comment type="caution">
    <text evidence="2">The sequence shown here is derived from an EMBL/GenBank/DDBJ whole genome shotgun (WGS) entry which is preliminary data.</text>
</comment>
<dbReference type="EMBL" id="AUZY01008834">
    <property type="protein sequence ID" value="EQD44703.1"/>
    <property type="molecule type" value="Genomic_DNA"/>
</dbReference>
<feature type="transmembrane region" description="Helical" evidence="1">
    <location>
        <begin position="35"/>
        <end position="58"/>
    </location>
</feature>
<organism evidence="2">
    <name type="scientific">mine drainage metagenome</name>
    <dbReference type="NCBI Taxonomy" id="410659"/>
    <lineage>
        <taxon>unclassified sequences</taxon>
        <taxon>metagenomes</taxon>
        <taxon>ecological metagenomes</taxon>
    </lineage>
</organism>
<keyword evidence="1" id="KW-0812">Transmembrane</keyword>